<dbReference type="InterPro" id="IPR036590">
    <property type="entry name" value="SRAP-like"/>
</dbReference>
<keyword evidence="4 8" id="KW-0378">Hydrolase</keyword>
<dbReference type="SUPFAM" id="SSF143081">
    <property type="entry name" value="BB1717-like"/>
    <property type="match status" value="1"/>
</dbReference>
<dbReference type="GO" id="GO:0003697">
    <property type="term" value="F:single-stranded DNA binding"/>
    <property type="evidence" value="ECO:0007669"/>
    <property type="project" value="InterPro"/>
</dbReference>
<dbReference type="PANTHER" id="PTHR13604:SF0">
    <property type="entry name" value="ABASIC SITE PROCESSING PROTEIN HMCES"/>
    <property type="match status" value="1"/>
</dbReference>
<reference evidence="10 11" key="1">
    <citation type="submission" date="2019-07" db="EMBL/GenBank/DDBJ databases">
        <title>Whole genome shotgun sequence of Microvirga aerophila NBRC 106136.</title>
        <authorList>
            <person name="Hosoyama A."/>
            <person name="Uohara A."/>
            <person name="Ohji S."/>
            <person name="Ichikawa N."/>
        </authorList>
    </citation>
    <scope>NUCLEOTIDE SEQUENCE [LARGE SCALE GENOMIC DNA]</scope>
    <source>
        <strain evidence="10 11">NBRC 106136</strain>
    </source>
</reference>
<dbReference type="Proteomes" id="UP000321085">
    <property type="component" value="Unassembled WGS sequence"/>
</dbReference>
<sequence>MATLKSVEDTIMCGRYAITLAPETYREFYGYSEQPNFPPRFNVAPTQPVPIVIDQKGERHFMLGRWGLLPSWVKDPKDFPLVINARGETLETKPTFKAALRRRRCVYLADGFYEWQRHGREKAPFLIRPRSRQPMPLAGLWETYTDASGGEIDTAAIVTTDANGTISGVHDRMPVILSRDDIGAWLDVSDERADVMRLVRPCPDDWLDVTPVSSRVNKVENDDPGLQEPLSAPEVKPVPETKRKAAKPRSSDEDEQGRLF</sequence>
<name>A0A512BME8_9HYPH</name>
<evidence type="ECO:0000256" key="1">
    <source>
        <dbReference type="ARBA" id="ARBA00008136"/>
    </source>
</evidence>
<comment type="similarity">
    <text evidence="1 8">Belongs to the SOS response-associated peptidase family.</text>
</comment>
<dbReference type="GO" id="GO:0106300">
    <property type="term" value="P:protein-DNA covalent cross-linking repair"/>
    <property type="evidence" value="ECO:0007669"/>
    <property type="project" value="InterPro"/>
</dbReference>
<evidence type="ECO:0000256" key="7">
    <source>
        <dbReference type="ARBA" id="ARBA00023239"/>
    </source>
</evidence>
<comment type="caution">
    <text evidence="10">The sequence shown here is derived from an EMBL/GenBank/DDBJ whole genome shotgun (WGS) entry which is preliminary data.</text>
</comment>
<evidence type="ECO:0000256" key="4">
    <source>
        <dbReference type="ARBA" id="ARBA00022801"/>
    </source>
</evidence>
<keyword evidence="3" id="KW-0227">DNA damage</keyword>
<keyword evidence="5" id="KW-0190">Covalent protein-DNA linkage</keyword>
<evidence type="ECO:0000256" key="3">
    <source>
        <dbReference type="ARBA" id="ARBA00022763"/>
    </source>
</evidence>
<evidence type="ECO:0000256" key="6">
    <source>
        <dbReference type="ARBA" id="ARBA00023125"/>
    </source>
</evidence>
<evidence type="ECO:0000313" key="10">
    <source>
        <dbReference type="EMBL" id="GEO13132.1"/>
    </source>
</evidence>
<dbReference type="InterPro" id="IPR003738">
    <property type="entry name" value="SRAP"/>
</dbReference>
<keyword evidence="7" id="KW-0456">Lyase</keyword>
<dbReference type="EMBL" id="BJYU01000006">
    <property type="protein sequence ID" value="GEO13132.1"/>
    <property type="molecule type" value="Genomic_DNA"/>
</dbReference>
<protein>
    <recommendedName>
        <fullName evidence="8">Abasic site processing protein</fullName>
        <ecNumber evidence="8">3.4.-.-</ecNumber>
    </recommendedName>
</protein>
<evidence type="ECO:0000313" key="11">
    <source>
        <dbReference type="Proteomes" id="UP000321085"/>
    </source>
</evidence>
<gene>
    <name evidence="10" type="ORF">MAE02_08280</name>
</gene>
<evidence type="ECO:0000256" key="2">
    <source>
        <dbReference type="ARBA" id="ARBA00022670"/>
    </source>
</evidence>
<keyword evidence="6" id="KW-0238">DNA-binding</keyword>
<dbReference type="GO" id="GO:0008233">
    <property type="term" value="F:peptidase activity"/>
    <property type="evidence" value="ECO:0007669"/>
    <property type="project" value="UniProtKB-KW"/>
</dbReference>
<evidence type="ECO:0000256" key="8">
    <source>
        <dbReference type="RuleBase" id="RU364100"/>
    </source>
</evidence>
<dbReference type="EC" id="3.4.-.-" evidence="8"/>
<dbReference type="GO" id="GO:0006508">
    <property type="term" value="P:proteolysis"/>
    <property type="evidence" value="ECO:0007669"/>
    <property type="project" value="UniProtKB-KW"/>
</dbReference>
<accession>A0A512BME8</accession>
<evidence type="ECO:0000256" key="9">
    <source>
        <dbReference type="SAM" id="MobiDB-lite"/>
    </source>
</evidence>
<keyword evidence="11" id="KW-1185">Reference proteome</keyword>
<dbReference type="PANTHER" id="PTHR13604">
    <property type="entry name" value="DC12-RELATED"/>
    <property type="match status" value="1"/>
</dbReference>
<dbReference type="GO" id="GO:0016829">
    <property type="term" value="F:lyase activity"/>
    <property type="evidence" value="ECO:0007669"/>
    <property type="project" value="UniProtKB-KW"/>
</dbReference>
<organism evidence="10 11">
    <name type="scientific">Microvirga aerophila</name>
    <dbReference type="NCBI Taxonomy" id="670291"/>
    <lineage>
        <taxon>Bacteria</taxon>
        <taxon>Pseudomonadati</taxon>
        <taxon>Pseudomonadota</taxon>
        <taxon>Alphaproteobacteria</taxon>
        <taxon>Hyphomicrobiales</taxon>
        <taxon>Methylobacteriaceae</taxon>
        <taxon>Microvirga</taxon>
    </lineage>
</organism>
<dbReference type="AlphaFoldDB" id="A0A512BME8"/>
<keyword evidence="2 8" id="KW-0645">Protease</keyword>
<dbReference type="Gene3D" id="3.90.1680.10">
    <property type="entry name" value="SOS response associated peptidase-like"/>
    <property type="match status" value="1"/>
</dbReference>
<proteinExistence type="inferred from homology"/>
<feature type="region of interest" description="Disordered" evidence="9">
    <location>
        <begin position="216"/>
        <end position="260"/>
    </location>
</feature>
<evidence type="ECO:0000256" key="5">
    <source>
        <dbReference type="ARBA" id="ARBA00023124"/>
    </source>
</evidence>
<dbReference type="Pfam" id="PF02586">
    <property type="entry name" value="SRAP"/>
    <property type="match status" value="1"/>
</dbReference>